<dbReference type="EC" id="2.7.1.12" evidence="3 10"/>
<dbReference type="CDD" id="cd02021">
    <property type="entry name" value="GntK"/>
    <property type="match status" value="1"/>
</dbReference>
<keyword evidence="6 10" id="KW-0418">Kinase</keyword>
<keyword evidence="4 10" id="KW-0808">Transferase</keyword>
<evidence type="ECO:0000256" key="9">
    <source>
        <dbReference type="ARBA" id="ARBA00048090"/>
    </source>
</evidence>
<evidence type="ECO:0000256" key="4">
    <source>
        <dbReference type="ARBA" id="ARBA00022679"/>
    </source>
</evidence>
<dbReference type="InterPro" id="IPR006001">
    <property type="entry name" value="Therm_gnt_kin"/>
</dbReference>
<dbReference type="Gene3D" id="3.40.50.300">
    <property type="entry name" value="P-loop containing nucleotide triphosphate hydrolases"/>
    <property type="match status" value="1"/>
</dbReference>
<reference evidence="11 12" key="1">
    <citation type="submission" date="2016-10" db="EMBL/GenBank/DDBJ databases">
        <authorList>
            <person name="de Groot N.N."/>
        </authorList>
    </citation>
    <scope>NUCLEOTIDE SEQUENCE [LARGE SCALE GENOMIC DNA]</scope>
    <source>
        <strain evidence="11 12">GAS232</strain>
    </source>
</reference>
<comment type="pathway">
    <text evidence="1">Carbohydrate acid metabolism.</text>
</comment>
<dbReference type="EMBL" id="LT629690">
    <property type="protein sequence ID" value="SDF74900.1"/>
    <property type="molecule type" value="Genomic_DNA"/>
</dbReference>
<dbReference type="PANTHER" id="PTHR43442:SF3">
    <property type="entry name" value="GLUCONOKINASE-RELATED"/>
    <property type="match status" value="1"/>
</dbReference>
<proteinExistence type="inferred from homology"/>
<keyword evidence="12" id="KW-1185">Reference proteome</keyword>
<keyword evidence="5 10" id="KW-0547">Nucleotide-binding</keyword>
<evidence type="ECO:0000256" key="2">
    <source>
        <dbReference type="ARBA" id="ARBA00008420"/>
    </source>
</evidence>
<dbReference type="InterPro" id="IPR027417">
    <property type="entry name" value="P-loop_NTPase"/>
</dbReference>
<evidence type="ECO:0000256" key="3">
    <source>
        <dbReference type="ARBA" id="ARBA00012054"/>
    </source>
</evidence>
<evidence type="ECO:0000256" key="1">
    <source>
        <dbReference type="ARBA" id="ARBA00004761"/>
    </source>
</evidence>
<dbReference type="GO" id="GO:0005737">
    <property type="term" value="C:cytoplasm"/>
    <property type="evidence" value="ECO:0007669"/>
    <property type="project" value="TreeGrafter"/>
</dbReference>
<organism evidence="11 12">
    <name type="scientific">Terriglobus roseus</name>
    <dbReference type="NCBI Taxonomy" id="392734"/>
    <lineage>
        <taxon>Bacteria</taxon>
        <taxon>Pseudomonadati</taxon>
        <taxon>Acidobacteriota</taxon>
        <taxon>Terriglobia</taxon>
        <taxon>Terriglobales</taxon>
        <taxon>Acidobacteriaceae</taxon>
        <taxon>Terriglobus</taxon>
    </lineage>
</organism>
<comment type="catalytic activity">
    <reaction evidence="9 10">
        <text>D-gluconate + ATP = 6-phospho-D-gluconate + ADP + H(+)</text>
        <dbReference type="Rhea" id="RHEA:19433"/>
        <dbReference type="ChEBI" id="CHEBI:15378"/>
        <dbReference type="ChEBI" id="CHEBI:18391"/>
        <dbReference type="ChEBI" id="CHEBI:30616"/>
        <dbReference type="ChEBI" id="CHEBI:58759"/>
        <dbReference type="ChEBI" id="CHEBI:456216"/>
        <dbReference type="EC" id="2.7.1.12"/>
    </reaction>
</comment>
<dbReference type="NCBIfam" id="TIGR01313">
    <property type="entry name" value="therm_gnt_kin"/>
    <property type="match status" value="1"/>
</dbReference>
<keyword evidence="7 10" id="KW-0067">ATP-binding</keyword>
<comment type="similarity">
    <text evidence="2 10">Belongs to the gluconokinase GntK/GntV family.</text>
</comment>
<evidence type="ECO:0000256" key="5">
    <source>
        <dbReference type="ARBA" id="ARBA00022741"/>
    </source>
</evidence>
<evidence type="ECO:0000256" key="8">
    <source>
        <dbReference type="ARBA" id="ARBA00023064"/>
    </source>
</evidence>
<evidence type="ECO:0000256" key="10">
    <source>
        <dbReference type="RuleBase" id="RU363066"/>
    </source>
</evidence>
<sequence>MILILMGVSGTGKTTLGTMLSKETGWPFLDGDDFHPAANKAKMAAGHPLDDNDRAPWLAILHGKIEEYAQRGEGMIMACSALKASYRDVLRGDLSQDTVRFAVLTAPKETIADHLHHRAHEFMNPNLLTSQLATLEDPSEDEAWHISVAGTTQQSLDQLNAKLREVGALA</sequence>
<dbReference type="GO" id="GO:0005524">
    <property type="term" value="F:ATP binding"/>
    <property type="evidence" value="ECO:0007669"/>
    <property type="project" value="UniProtKB-KW"/>
</dbReference>
<dbReference type="OrthoDB" id="9800332at2"/>
<dbReference type="FunFam" id="3.40.50.300:FF:000522">
    <property type="entry name" value="Gluconokinase"/>
    <property type="match status" value="1"/>
</dbReference>
<dbReference type="PANTHER" id="PTHR43442">
    <property type="entry name" value="GLUCONOKINASE-RELATED"/>
    <property type="match status" value="1"/>
</dbReference>
<protein>
    <recommendedName>
        <fullName evidence="3 10">Gluconokinase</fullName>
        <ecNumber evidence="3 10">2.7.1.12</ecNumber>
    </recommendedName>
</protein>
<dbReference type="SUPFAM" id="SSF52540">
    <property type="entry name" value="P-loop containing nucleoside triphosphate hydrolases"/>
    <property type="match status" value="1"/>
</dbReference>
<dbReference type="GO" id="GO:0046316">
    <property type="term" value="F:gluconokinase activity"/>
    <property type="evidence" value="ECO:0007669"/>
    <property type="project" value="UniProtKB-EC"/>
</dbReference>
<evidence type="ECO:0000313" key="11">
    <source>
        <dbReference type="EMBL" id="SDF74900.1"/>
    </source>
</evidence>
<dbReference type="GO" id="GO:0019521">
    <property type="term" value="P:D-gluconate metabolic process"/>
    <property type="evidence" value="ECO:0007669"/>
    <property type="project" value="UniProtKB-KW"/>
</dbReference>
<evidence type="ECO:0000256" key="6">
    <source>
        <dbReference type="ARBA" id="ARBA00022777"/>
    </source>
</evidence>
<dbReference type="Proteomes" id="UP000182427">
    <property type="component" value="Chromosome I"/>
</dbReference>
<evidence type="ECO:0000313" key="12">
    <source>
        <dbReference type="Proteomes" id="UP000182427"/>
    </source>
</evidence>
<accession>A0A1G7NNQ6</accession>
<keyword evidence="8" id="KW-0311">Gluconate utilization</keyword>
<dbReference type="AlphaFoldDB" id="A0A1G7NNQ6"/>
<name>A0A1G7NNQ6_9BACT</name>
<evidence type="ECO:0000256" key="7">
    <source>
        <dbReference type="ARBA" id="ARBA00022840"/>
    </source>
</evidence>
<dbReference type="Pfam" id="PF13671">
    <property type="entry name" value="AAA_33"/>
    <property type="match status" value="1"/>
</dbReference>
<gene>
    <name evidence="11" type="ORF">SAMN05444167_3189</name>
</gene>